<accession>A0ABS5CLU8</accession>
<reference evidence="2 3" key="1">
    <citation type="submission" date="2021-04" db="EMBL/GenBank/DDBJ databases">
        <title>Paenibacillus sp. DLE-14 whole genome sequence.</title>
        <authorList>
            <person name="Ham Y.J."/>
        </authorList>
    </citation>
    <scope>NUCLEOTIDE SEQUENCE [LARGE SCALE GENOMIC DNA]</scope>
    <source>
        <strain evidence="2 3">DLE-14</strain>
    </source>
</reference>
<evidence type="ECO:0000256" key="1">
    <source>
        <dbReference type="ARBA" id="ARBA00023115"/>
    </source>
</evidence>
<dbReference type="Gene3D" id="3.40.50.150">
    <property type="entry name" value="Vaccinia Virus protein VP39"/>
    <property type="match status" value="1"/>
</dbReference>
<dbReference type="PANTHER" id="PTHR43317">
    <property type="entry name" value="THERMOSPERMINE SYNTHASE ACAULIS5"/>
    <property type="match status" value="1"/>
</dbReference>
<comment type="caution">
    <text evidence="2">The sequence shown here is derived from an EMBL/GenBank/DDBJ whole genome shotgun (WGS) entry which is preliminary data.</text>
</comment>
<evidence type="ECO:0000313" key="3">
    <source>
        <dbReference type="Proteomes" id="UP000673394"/>
    </source>
</evidence>
<protein>
    <submittedName>
        <fullName evidence="2">Fused MFS/spermidine synthase</fullName>
    </submittedName>
</protein>
<keyword evidence="3" id="KW-1185">Reference proteome</keyword>
<dbReference type="RefSeq" id="WP_210664037.1">
    <property type="nucleotide sequence ID" value="NZ_JAGKSP010000024.1"/>
</dbReference>
<keyword evidence="1" id="KW-0620">Polyamine biosynthesis</keyword>
<dbReference type="InterPro" id="IPR029063">
    <property type="entry name" value="SAM-dependent_MTases_sf"/>
</dbReference>
<name>A0ABS5CLU8_9BACL</name>
<gene>
    <name evidence="2" type="ORF">I8J30_29555</name>
</gene>
<dbReference type="EMBL" id="JAGKSP010000024">
    <property type="protein sequence ID" value="MBP3966838.1"/>
    <property type="molecule type" value="Genomic_DNA"/>
</dbReference>
<dbReference type="Pfam" id="PF01564">
    <property type="entry name" value="Spermine_synth"/>
    <property type="match status" value="1"/>
</dbReference>
<proteinExistence type="predicted"/>
<organism evidence="2 3">
    <name type="scientific">Paenibacillus lignilyticus</name>
    <dbReference type="NCBI Taxonomy" id="1172615"/>
    <lineage>
        <taxon>Bacteria</taxon>
        <taxon>Bacillati</taxon>
        <taxon>Bacillota</taxon>
        <taxon>Bacilli</taxon>
        <taxon>Bacillales</taxon>
        <taxon>Paenibacillaceae</taxon>
        <taxon>Paenibacillus</taxon>
    </lineage>
</organism>
<dbReference type="Proteomes" id="UP000673394">
    <property type="component" value="Unassembled WGS sequence"/>
</dbReference>
<dbReference type="SUPFAM" id="SSF53335">
    <property type="entry name" value="S-adenosyl-L-methionine-dependent methyltransferases"/>
    <property type="match status" value="1"/>
</dbReference>
<dbReference type="PANTHER" id="PTHR43317:SF1">
    <property type="entry name" value="THERMOSPERMINE SYNTHASE ACAULIS5"/>
    <property type="match status" value="1"/>
</dbReference>
<sequence length="251" mass="28562">MQILHRESSGQHEIIVYDTSEYGGERGRFRVLQFSNNAMQGALDLDQPERILFEYPQAMIHLMNSSNPSFQRVFIIGHGIGTIARHCTGKRFKVAELDGQVVSLSRQYFGYSDDNVVVGDGRELLSCEDAHTYDFIVLDAFSDKDTPRHLTSRSFFELVVSKLDENGAVLINLMGKRENDTHINAIYTTLQEVFQSVQAFALPAEGPSDRRNYILAGSNESLPYQMRRMAGFMELELGQGYIIEDRQHWRG</sequence>
<evidence type="ECO:0000313" key="2">
    <source>
        <dbReference type="EMBL" id="MBP3966838.1"/>
    </source>
</evidence>
<dbReference type="NCBIfam" id="NF037959">
    <property type="entry name" value="MFS_SpdSyn"/>
    <property type="match status" value="1"/>
</dbReference>